<dbReference type="Proteomes" id="UP000823612">
    <property type="component" value="Unassembled WGS sequence"/>
</dbReference>
<comment type="caution">
    <text evidence="2">The sequence shown here is derived from an EMBL/GenBank/DDBJ whole genome shotgun (WGS) entry which is preliminary data.</text>
</comment>
<reference evidence="2" key="1">
    <citation type="submission" date="2020-10" db="EMBL/GenBank/DDBJ databases">
        <authorList>
            <person name="Gilroy R."/>
        </authorList>
    </citation>
    <scope>NUCLEOTIDE SEQUENCE</scope>
    <source>
        <strain evidence="2">2889</strain>
    </source>
</reference>
<keyword evidence="1" id="KW-0812">Transmembrane</keyword>
<evidence type="ECO:0000256" key="1">
    <source>
        <dbReference type="SAM" id="Phobius"/>
    </source>
</evidence>
<gene>
    <name evidence="2" type="ORF">IAB08_06935</name>
</gene>
<sequence>MYFFGTVYCWFNAFFCQNLESYLWGFDGMDYTGRIWFNTFGVVAIAISAVIALLYYYVINNPRWNRWWHWLVFLGLNGLINMFYAATKTLSALNTPLIPESLLYERDINGEVVSTLIHSSDCWGFGFANFIVSTMFFVVISFLIKWGSSNCKHSPIL</sequence>
<dbReference type="EMBL" id="JADIMZ010000102">
    <property type="protein sequence ID" value="MBO8433010.1"/>
    <property type="molecule type" value="Genomic_DNA"/>
</dbReference>
<feature type="transmembrane region" description="Helical" evidence="1">
    <location>
        <begin position="67"/>
        <end position="86"/>
    </location>
</feature>
<organism evidence="2 3">
    <name type="scientific">Candidatus Pullibacteroides excrementavium</name>
    <dbReference type="NCBI Taxonomy" id="2840905"/>
    <lineage>
        <taxon>Bacteria</taxon>
        <taxon>Pseudomonadati</taxon>
        <taxon>Bacteroidota</taxon>
        <taxon>Bacteroidia</taxon>
        <taxon>Bacteroidales</taxon>
        <taxon>Candidatus Pullibacteroides</taxon>
    </lineage>
</organism>
<keyword evidence="1" id="KW-0472">Membrane</keyword>
<dbReference type="AlphaFoldDB" id="A0A9D9GZP3"/>
<evidence type="ECO:0000313" key="3">
    <source>
        <dbReference type="Proteomes" id="UP000823612"/>
    </source>
</evidence>
<accession>A0A9D9GZP3</accession>
<name>A0A9D9GZP3_9BACT</name>
<proteinExistence type="predicted"/>
<keyword evidence="1" id="KW-1133">Transmembrane helix</keyword>
<feature type="transmembrane region" description="Helical" evidence="1">
    <location>
        <begin position="123"/>
        <end position="144"/>
    </location>
</feature>
<feature type="transmembrane region" description="Helical" evidence="1">
    <location>
        <begin position="35"/>
        <end position="58"/>
    </location>
</feature>
<evidence type="ECO:0000313" key="2">
    <source>
        <dbReference type="EMBL" id="MBO8433010.1"/>
    </source>
</evidence>
<reference evidence="2" key="2">
    <citation type="journal article" date="2021" name="PeerJ">
        <title>Extensive microbial diversity within the chicken gut microbiome revealed by metagenomics and culture.</title>
        <authorList>
            <person name="Gilroy R."/>
            <person name="Ravi A."/>
            <person name="Getino M."/>
            <person name="Pursley I."/>
            <person name="Horton D.L."/>
            <person name="Alikhan N.F."/>
            <person name="Baker D."/>
            <person name="Gharbi K."/>
            <person name="Hall N."/>
            <person name="Watson M."/>
            <person name="Adriaenssens E.M."/>
            <person name="Foster-Nyarko E."/>
            <person name="Jarju S."/>
            <person name="Secka A."/>
            <person name="Antonio M."/>
            <person name="Oren A."/>
            <person name="Chaudhuri R.R."/>
            <person name="La Ragione R."/>
            <person name="Hildebrand F."/>
            <person name="Pallen M.J."/>
        </authorList>
    </citation>
    <scope>NUCLEOTIDE SEQUENCE</scope>
    <source>
        <strain evidence="2">2889</strain>
    </source>
</reference>
<protein>
    <submittedName>
        <fullName evidence="2">Uncharacterized protein</fullName>
    </submittedName>
</protein>